<gene>
    <name evidence="1" type="ORF">EVAR_36555_1</name>
</gene>
<organism evidence="1 2">
    <name type="scientific">Eumeta variegata</name>
    <name type="common">Bagworm moth</name>
    <name type="synonym">Eumeta japonica</name>
    <dbReference type="NCBI Taxonomy" id="151549"/>
    <lineage>
        <taxon>Eukaryota</taxon>
        <taxon>Metazoa</taxon>
        <taxon>Ecdysozoa</taxon>
        <taxon>Arthropoda</taxon>
        <taxon>Hexapoda</taxon>
        <taxon>Insecta</taxon>
        <taxon>Pterygota</taxon>
        <taxon>Neoptera</taxon>
        <taxon>Endopterygota</taxon>
        <taxon>Lepidoptera</taxon>
        <taxon>Glossata</taxon>
        <taxon>Ditrysia</taxon>
        <taxon>Tineoidea</taxon>
        <taxon>Psychidae</taxon>
        <taxon>Oiketicinae</taxon>
        <taxon>Eumeta</taxon>
    </lineage>
</organism>
<evidence type="ECO:0000313" key="2">
    <source>
        <dbReference type="Proteomes" id="UP000299102"/>
    </source>
</evidence>
<name>A0A4C1Y076_EUMVA</name>
<comment type="caution">
    <text evidence="1">The sequence shown here is derived from an EMBL/GenBank/DDBJ whole genome shotgun (WGS) entry which is preliminary data.</text>
</comment>
<dbReference type="EMBL" id="BGZK01001024">
    <property type="protein sequence ID" value="GBP68793.1"/>
    <property type="molecule type" value="Genomic_DNA"/>
</dbReference>
<dbReference type="AlphaFoldDB" id="A0A4C1Y076"/>
<proteinExistence type="predicted"/>
<keyword evidence="2" id="KW-1185">Reference proteome</keyword>
<dbReference type="Proteomes" id="UP000299102">
    <property type="component" value="Unassembled WGS sequence"/>
</dbReference>
<evidence type="ECO:0000313" key="1">
    <source>
        <dbReference type="EMBL" id="GBP68793.1"/>
    </source>
</evidence>
<reference evidence="1 2" key="1">
    <citation type="journal article" date="2019" name="Commun. Biol.">
        <title>The bagworm genome reveals a unique fibroin gene that provides high tensile strength.</title>
        <authorList>
            <person name="Kono N."/>
            <person name="Nakamura H."/>
            <person name="Ohtoshi R."/>
            <person name="Tomita M."/>
            <person name="Numata K."/>
            <person name="Arakawa K."/>
        </authorList>
    </citation>
    <scope>NUCLEOTIDE SEQUENCE [LARGE SCALE GENOMIC DNA]</scope>
</reference>
<protein>
    <submittedName>
        <fullName evidence="1">Uncharacterized protein</fullName>
    </submittedName>
</protein>
<sequence>MVTAEMPFIAITYSQNKGVLDYLRCEASTLTLDEGLPREKDSIHVDKYVYSSSKIIQDARKILHDCRGGKIMKEFEQIDDGASTTTAGASEAVRMMLTHVTAVTTSRSVARWQLTLTPLPRVRGIAPARTKNGRGDCFGW</sequence>
<accession>A0A4C1Y076</accession>